<dbReference type="AlphaFoldDB" id="A0A087U057"/>
<sequence>MVSKFFNVFTYAKNNKLITNTSKYKIRCSQKIFTKGKGEEQRRRNKS</sequence>
<proteinExistence type="predicted"/>
<dbReference type="Proteomes" id="UP000054359">
    <property type="component" value="Unassembled WGS sequence"/>
</dbReference>
<reference evidence="1 2" key="1">
    <citation type="submission" date="2013-11" db="EMBL/GenBank/DDBJ databases">
        <title>Genome sequencing of Stegodyphus mimosarum.</title>
        <authorList>
            <person name="Bechsgaard J."/>
        </authorList>
    </citation>
    <scope>NUCLEOTIDE SEQUENCE [LARGE SCALE GENOMIC DNA]</scope>
</reference>
<protein>
    <submittedName>
        <fullName evidence="1">Uncharacterized protein</fullName>
    </submittedName>
</protein>
<evidence type="ECO:0000313" key="2">
    <source>
        <dbReference type="Proteomes" id="UP000054359"/>
    </source>
</evidence>
<feature type="non-terminal residue" evidence="1">
    <location>
        <position position="47"/>
    </location>
</feature>
<organism evidence="1 2">
    <name type="scientific">Stegodyphus mimosarum</name>
    <name type="common">African social velvet spider</name>
    <dbReference type="NCBI Taxonomy" id="407821"/>
    <lineage>
        <taxon>Eukaryota</taxon>
        <taxon>Metazoa</taxon>
        <taxon>Ecdysozoa</taxon>
        <taxon>Arthropoda</taxon>
        <taxon>Chelicerata</taxon>
        <taxon>Arachnida</taxon>
        <taxon>Araneae</taxon>
        <taxon>Araneomorphae</taxon>
        <taxon>Entelegynae</taxon>
        <taxon>Eresoidea</taxon>
        <taxon>Eresidae</taxon>
        <taxon>Stegodyphus</taxon>
    </lineage>
</organism>
<keyword evidence="2" id="KW-1185">Reference proteome</keyword>
<gene>
    <name evidence="1" type="ORF">X975_22449</name>
</gene>
<name>A0A087U057_STEMI</name>
<dbReference type="EMBL" id="KK117541">
    <property type="protein sequence ID" value="KFM70746.1"/>
    <property type="molecule type" value="Genomic_DNA"/>
</dbReference>
<accession>A0A087U057</accession>
<evidence type="ECO:0000313" key="1">
    <source>
        <dbReference type="EMBL" id="KFM70746.1"/>
    </source>
</evidence>